<reference evidence="12" key="1">
    <citation type="submission" date="2016-10" db="EMBL/GenBank/DDBJ databases">
        <authorList>
            <person name="Varghese N."/>
            <person name="Submissions S."/>
        </authorList>
    </citation>
    <scope>NUCLEOTIDE SEQUENCE [LARGE SCALE GENOMIC DNA]</scope>
    <source>
        <strain evidence="12">CGMCC 1.9108</strain>
    </source>
</reference>
<feature type="transmembrane region" description="Helical" evidence="9">
    <location>
        <begin position="69"/>
        <end position="90"/>
    </location>
</feature>
<evidence type="ECO:0000256" key="8">
    <source>
        <dbReference type="ARBA" id="ARBA00023169"/>
    </source>
</evidence>
<evidence type="ECO:0000256" key="4">
    <source>
        <dbReference type="ARBA" id="ARBA00022679"/>
    </source>
</evidence>
<dbReference type="GO" id="GO:0005886">
    <property type="term" value="C:plasma membrane"/>
    <property type="evidence" value="ECO:0007669"/>
    <property type="project" value="UniProtKB-SubCell"/>
</dbReference>
<evidence type="ECO:0000313" key="12">
    <source>
        <dbReference type="Proteomes" id="UP000199628"/>
    </source>
</evidence>
<evidence type="ECO:0000256" key="5">
    <source>
        <dbReference type="ARBA" id="ARBA00022692"/>
    </source>
</evidence>
<dbReference type="PANTHER" id="PTHR30576:SF4">
    <property type="entry name" value="UNDECAPRENYL-PHOSPHATE GALACTOSE PHOSPHOTRANSFERASE"/>
    <property type="match status" value="1"/>
</dbReference>
<evidence type="ECO:0000256" key="9">
    <source>
        <dbReference type="SAM" id="Phobius"/>
    </source>
</evidence>
<keyword evidence="6 9" id="KW-1133">Transmembrane helix</keyword>
<evidence type="ECO:0000313" key="11">
    <source>
        <dbReference type="EMBL" id="SDC04191.1"/>
    </source>
</evidence>
<organism evidence="11 12">
    <name type="scientific">Ruegeria marina</name>
    <dbReference type="NCBI Taxonomy" id="639004"/>
    <lineage>
        <taxon>Bacteria</taxon>
        <taxon>Pseudomonadati</taxon>
        <taxon>Pseudomonadota</taxon>
        <taxon>Alphaproteobacteria</taxon>
        <taxon>Rhodobacterales</taxon>
        <taxon>Roseobacteraceae</taxon>
        <taxon>Ruegeria</taxon>
    </lineage>
</organism>
<proteinExistence type="inferred from homology"/>
<accession>A0A1G6ICG8</accession>
<dbReference type="InterPro" id="IPR003362">
    <property type="entry name" value="Bact_transf"/>
</dbReference>
<evidence type="ECO:0000256" key="7">
    <source>
        <dbReference type="ARBA" id="ARBA00023136"/>
    </source>
</evidence>
<gene>
    <name evidence="11" type="ORF">SAMN04488239_10186</name>
</gene>
<evidence type="ECO:0000256" key="3">
    <source>
        <dbReference type="ARBA" id="ARBA00022475"/>
    </source>
</evidence>
<keyword evidence="12" id="KW-1185">Reference proteome</keyword>
<sequence length="259" mass="29272">MIRLRPIFGAKFSFCNNLCLFGGVMTINTKVHPGSESGFAVVHKAVSDTVIRYEMQVDSLARSIFEKGFAMVALLFFAPFFLSIAMLIWLTEGGPVFFGHKRVGRNGKTFNCLKFRTMALDAEEQLQKLLDRDPEARAQWEANQKLDDDPRITCIGEFFRKTSLDELPQFWNVLKGEMAIVGPRPIVASEMHHYGDHIAEYLSVKPGITGAWQVNGRSKTTYDERVQMDVEYVHTRTFKKDLAIIAKTVKVMLLGDGAK</sequence>
<feature type="domain" description="Bacterial sugar transferase" evidence="10">
    <location>
        <begin position="64"/>
        <end position="253"/>
    </location>
</feature>
<dbReference type="PANTHER" id="PTHR30576">
    <property type="entry name" value="COLANIC BIOSYNTHESIS UDP-GLUCOSE LIPID CARRIER TRANSFERASE"/>
    <property type="match status" value="1"/>
</dbReference>
<keyword evidence="4 11" id="KW-0808">Transferase</keyword>
<dbReference type="Proteomes" id="UP000199628">
    <property type="component" value="Unassembled WGS sequence"/>
</dbReference>
<evidence type="ECO:0000256" key="2">
    <source>
        <dbReference type="ARBA" id="ARBA00006464"/>
    </source>
</evidence>
<keyword evidence="3" id="KW-1003">Cell membrane</keyword>
<keyword evidence="5 9" id="KW-0812">Transmembrane</keyword>
<comment type="subcellular location">
    <subcellularLocation>
        <location evidence="1">Cell membrane</location>
    </subcellularLocation>
</comment>
<evidence type="ECO:0000256" key="6">
    <source>
        <dbReference type="ARBA" id="ARBA00022989"/>
    </source>
</evidence>
<evidence type="ECO:0000256" key="1">
    <source>
        <dbReference type="ARBA" id="ARBA00004236"/>
    </source>
</evidence>
<evidence type="ECO:0000259" key="10">
    <source>
        <dbReference type="Pfam" id="PF02397"/>
    </source>
</evidence>
<comment type="similarity">
    <text evidence="2">Belongs to the bacterial sugar transferase family.</text>
</comment>
<protein>
    <submittedName>
        <fullName evidence="11">Sugar transferase involved in LPS biosynthesis (Colanic, teichoic acid)</fullName>
    </submittedName>
</protein>
<dbReference type="GO" id="GO:0000271">
    <property type="term" value="P:polysaccharide biosynthetic process"/>
    <property type="evidence" value="ECO:0007669"/>
    <property type="project" value="UniProtKB-KW"/>
</dbReference>
<keyword evidence="8" id="KW-0270">Exopolysaccharide synthesis</keyword>
<dbReference type="Pfam" id="PF02397">
    <property type="entry name" value="Bac_transf"/>
    <property type="match status" value="1"/>
</dbReference>
<dbReference type="AlphaFoldDB" id="A0A1G6ICG8"/>
<dbReference type="GO" id="GO:0016780">
    <property type="term" value="F:phosphotransferase activity, for other substituted phosphate groups"/>
    <property type="evidence" value="ECO:0007669"/>
    <property type="project" value="TreeGrafter"/>
</dbReference>
<name>A0A1G6ICG8_9RHOB</name>
<dbReference type="STRING" id="639004.SAMN04488239_10186"/>
<keyword evidence="7 9" id="KW-0472">Membrane</keyword>
<dbReference type="EMBL" id="FMZV01000001">
    <property type="protein sequence ID" value="SDC04191.1"/>
    <property type="molecule type" value="Genomic_DNA"/>
</dbReference>